<dbReference type="EMBL" id="QGNW01000268">
    <property type="protein sequence ID" value="RVW80209.1"/>
    <property type="molecule type" value="Genomic_DNA"/>
</dbReference>
<evidence type="ECO:0000313" key="1">
    <source>
        <dbReference type="EMBL" id="RVW80209.1"/>
    </source>
</evidence>
<proteinExistence type="predicted"/>
<reference evidence="1 2" key="1">
    <citation type="journal article" date="2018" name="PLoS Genet.">
        <title>Population sequencing reveals clonal diversity and ancestral inbreeding in the grapevine cultivar Chardonnay.</title>
        <authorList>
            <person name="Roach M.J."/>
            <person name="Johnson D.L."/>
            <person name="Bohlmann J."/>
            <person name="van Vuuren H.J."/>
            <person name="Jones S.J."/>
            <person name="Pretorius I.S."/>
            <person name="Schmidt S.A."/>
            <person name="Borneman A.R."/>
        </authorList>
    </citation>
    <scope>NUCLEOTIDE SEQUENCE [LARGE SCALE GENOMIC DNA]</scope>
    <source>
        <strain evidence="2">cv. Chardonnay</strain>
        <tissue evidence="1">Leaf</tissue>
    </source>
</reference>
<protein>
    <submittedName>
        <fullName evidence="1">Putative ribonuclease H protein</fullName>
    </submittedName>
</protein>
<comment type="caution">
    <text evidence="1">The sequence shown here is derived from an EMBL/GenBank/DDBJ whole genome shotgun (WGS) entry which is preliminary data.</text>
</comment>
<dbReference type="PANTHER" id="PTHR33116:SF78">
    <property type="entry name" value="OS12G0587133 PROTEIN"/>
    <property type="match status" value="1"/>
</dbReference>
<dbReference type="Proteomes" id="UP000288805">
    <property type="component" value="Unassembled WGS sequence"/>
</dbReference>
<gene>
    <name evidence="1" type="primary">VvCHDp000001_309</name>
    <name evidence="1" type="ORF">CK203_044804</name>
</gene>
<dbReference type="AlphaFoldDB" id="A0A438H742"/>
<sequence length="453" mass="51520">MFFGVVHNLGVGRFLERGVVNGRGTTGGNYEDGFVWAFTGVYGPISKRYRESFWEELGLSKDCGMTPSALEGILMCQDVGRVRSGPSPFRFENMWLKKEGFKDLLKDWWHGLNFKGSGSFILATKLKALKAWEICKKPELYLFGVGPKKRDVEDLRDYRLISLVGGLYKLLANRLKQVVGMEALSCLIKRAISRGFLTGCRVKGKGGEGVQLTHLLYADDTLIFYDAFEDQLAHLSWVLMWFEVIFGLKINLDKSEIIPVGKVENLEVLALELGCKVGKLSSVYLGLPLGAPHKSVAVCDGVKERLRRRLALWKRQYISKGGRLTLIRSTLSNMPIYYMSILCMLRSIRLRLEQIQRDFLWVGGALERKIHLVKWPVVCSDKSKGGLGVKCLSTLNRAFLGKWSWHFMVENEALWYQVISRKYGVEEGGWYTRKVERVLVWGSGRRLERKVLG</sequence>
<name>A0A438H742_VITVI</name>
<dbReference type="PANTHER" id="PTHR33116">
    <property type="entry name" value="REVERSE TRANSCRIPTASE ZINC-BINDING DOMAIN-CONTAINING PROTEIN-RELATED-RELATED"/>
    <property type="match status" value="1"/>
</dbReference>
<accession>A0A438H742</accession>
<organism evidence="1 2">
    <name type="scientific">Vitis vinifera</name>
    <name type="common">Grape</name>
    <dbReference type="NCBI Taxonomy" id="29760"/>
    <lineage>
        <taxon>Eukaryota</taxon>
        <taxon>Viridiplantae</taxon>
        <taxon>Streptophyta</taxon>
        <taxon>Embryophyta</taxon>
        <taxon>Tracheophyta</taxon>
        <taxon>Spermatophyta</taxon>
        <taxon>Magnoliopsida</taxon>
        <taxon>eudicotyledons</taxon>
        <taxon>Gunneridae</taxon>
        <taxon>Pentapetalae</taxon>
        <taxon>rosids</taxon>
        <taxon>Vitales</taxon>
        <taxon>Vitaceae</taxon>
        <taxon>Viteae</taxon>
        <taxon>Vitis</taxon>
    </lineage>
</organism>
<evidence type="ECO:0000313" key="2">
    <source>
        <dbReference type="Proteomes" id="UP000288805"/>
    </source>
</evidence>